<dbReference type="Proteomes" id="UP001165044">
    <property type="component" value="Unassembled WGS sequence"/>
</dbReference>
<dbReference type="RefSeq" id="WP_285607036.1">
    <property type="nucleotide sequence ID" value="NZ_BSDC01000001.1"/>
</dbReference>
<dbReference type="Gene3D" id="2.40.50.180">
    <property type="entry name" value="CheA-289, Domain 4"/>
    <property type="match status" value="1"/>
</dbReference>
<dbReference type="InterPro" id="IPR002545">
    <property type="entry name" value="CheW-lke_dom"/>
</dbReference>
<proteinExistence type="predicted"/>
<evidence type="ECO:0000313" key="3">
    <source>
        <dbReference type="Proteomes" id="UP001165044"/>
    </source>
</evidence>
<evidence type="ECO:0000313" key="2">
    <source>
        <dbReference type="EMBL" id="GLH66617.1"/>
    </source>
</evidence>
<name>A0ABQ5PW71_9BACT</name>
<protein>
    <recommendedName>
        <fullName evidence="1">CheW-like domain-containing protein</fullName>
    </recommendedName>
</protein>
<evidence type="ECO:0000259" key="1">
    <source>
        <dbReference type="PROSITE" id="PS50851"/>
    </source>
</evidence>
<dbReference type="Gene3D" id="2.30.30.40">
    <property type="entry name" value="SH3 Domains"/>
    <property type="match status" value="1"/>
</dbReference>
<dbReference type="EMBL" id="BSDC01000001">
    <property type="protein sequence ID" value="GLH66617.1"/>
    <property type="molecule type" value="Genomic_DNA"/>
</dbReference>
<dbReference type="Pfam" id="PF01584">
    <property type="entry name" value="CheW"/>
    <property type="match status" value="1"/>
</dbReference>
<reference evidence="2" key="1">
    <citation type="journal article" date="2023" name="Antonie Van Leeuwenhoek">
        <title>Mesoterricola silvestris gen. nov., sp. nov., Mesoterricola sediminis sp. nov., Geothrix oryzae sp. nov., Geothrix edaphica sp. nov., Geothrix rubra sp. nov., and Geothrix limicola sp. nov., six novel members of Acidobacteriota isolated from soils.</title>
        <authorList>
            <person name="Itoh H."/>
            <person name="Sugisawa Y."/>
            <person name="Mise K."/>
            <person name="Xu Z."/>
            <person name="Kuniyasu M."/>
            <person name="Ushijima N."/>
            <person name="Kawano K."/>
            <person name="Kobayashi E."/>
            <person name="Shiratori Y."/>
            <person name="Masuda Y."/>
            <person name="Senoo K."/>
        </authorList>
    </citation>
    <scope>NUCLEOTIDE SEQUENCE</scope>
    <source>
        <strain evidence="2">Red802</strain>
    </source>
</reference>
<accession>A0ABQ5PW71</accession>
<keyword evidence="3" id="KW-1185">Reference proteome</keyword>
<dbReference type="InterPro" id="IPR036061">
    <property type="entry name" value="CheW-like_dom_sf"/>
</dbReference>
<organism evidence="2 3">
    <name type="scientific">Geothrix edaphica</name>
    <dbReference type="NCBI Taxonomy" id="2927976"/>
    <lineage>
        <taxon>Bacteria</taxon>
        <taxon>Pseudomonadati</taxon>
        <taxon>Acidobacteriota</taxon>
        <taxon>Holophagae</taxon>
        <taxon>Holophagales</taxon>
        <taxon>Holophagaceae</taxon>
        <taxon>Geothrix</taxon>
    </lineage>
</organism>
<feature type="domain" description="CheW-like" evidence="1">
    <location>
        <begin position="4"/>
        <end position="138"/>
    </location>
</feature>
<dbReference type="SUPFAM" id="SSF50341">
    <property type="entry name" value="CheW-like"/>
    <property type="match status" value="1"/>
</dbReference>
<gene>
    <name evidence="2" type="ORF">GETHED_09810</name>
</gene>
<comment type="caution">
    <text evidence="2">The sequence shown here is derived from an EMBL/GenBank/DDBJ whole genome shotgun (WGS) entry which is preliminary data.</text>
</comment>
<dbReference type="SMART" id="SM00260">
    <property type="entry name" value="CheW"/>
    <property type="match status" value="1"/>
</dbReference>
<sequence>MPETSLLLRARAAGRDLLLPVADLREVVAFAPVTPVPGGPPGIQGVVLHQGEFLPVLDWTAIEGCPARLDPAVAMAVLRPRLGLPLDGLTGTVEAPEDGWGDPEEGDPWAAILAGCCQVEGEALPVLDPDRLLALLHRLRKGR</sequence>
<dbReference type="PROSITE" id="PS50851">
    <property type="entry name" value="CHEW"/>
    <property type="match status" value="1"/>
</dbReference>